<dbReference type="EMBL" id="QZCW01000001">
    <property type="protein sequence ID" value="MCW5320933.1"/>
    <property type="molecule type" value="Genomic_DNA"/>
</dbReference>
<name>A0ABT3KRI0_9BURK</name>
<proteinExistence type="predicted"/>
<reference evidence="2" key="1">
    <citation type="submission" date="2023-07" db="EMBL/GenBank/DDBJ databases">
        <title>Verminephrobacter genomes.</title>
        <authorList>
            <person name="Lund M.B."/>
        </authorList>
    </citation>
    <scope>NUCLEOTIDE SEQUENCE [LARGE SCALE GENOMIC DNA]</scope>
    <source>
        <strain evidence="2">AtM5-05</strain>
    </source>
</reference>
<evidence type="ECO:0000313" key="1">
    <source>
        <dbReference type="EMBL" id="MCW5320933.1"/>
    </source>
</evidence>
<comment type="caution">
    <text evidence="1">The sequence shown here is derived from an EMBL/GenBank/DDBJ whole genome shotgun (WGS) entry which is preliminary data.</text>
</comment>
<sequence>MPPMPQAPEFDGRRTAAWCLHAQQVFDGHALRPEQAQAVMGVHGRIAAVQPYWLAHAPSP</sequence>
<evidence type="ECO:0000313" key="2">
    <source>
        <dbReference type="Proteomes" id="UP001208935"/>
    </source>
</evidence>
<gene>
    <name evidence="1" type="ORF">D5039_07080</name>
</gene>
<organism evidence="1 2">
    <name type="scientific">Verminephrobacter aporrectodeae subsp. tuberculatae</name>
    <dbReference type="NCBI Taxonomy" id="1110392"/>
    <lineage>
        <taxon>Bacteria</taxon>
        <taxon>Pseudomonadati</taxon>
        <taxon>Pseudomonadota</taxon>
        <taxon>Betaproteobacteria</taxon>
        <taxon>Burkholderiales</taxon>
        <taxon>Comamonadaceae</taxon>
        <taxon>Verminephrobacter</taxon>
    </lineage>
</organism>
<keyword evidence="2" id="KW-1185">Reference proteome</keyword>
<dbReference type="Proteomes" id="UP001208935">
    <property type="component" value="Unassembled WGS sequence"/>
</dbReference>
<protein>
    <submittedName>
        <fullName evidence="1">Uncharacterized protein</fullName>
    </submittedName>
</protein>
<accession>A0ABT3KRI0</accession>